<dbReference type="WBParaSite" id="RSKR_0000782000.1">
    <property type="protein sequence ID" value="RSKR_0000782000.1"/>
    <property type="gene ID" value="RSKR_0000782000"/>
</dbReference>
<accession>A0AC35U4E2</accession>
<proteinExistence type="predicted"/>
<organism evidence="1 2">
    <name type="scientific">Rhabditophanes sp. KR3021</name>
    <dbReference type="NCBI Taxonomy" id="114890"/>
    <lineage>
        <taxon>Eukaryota</taxon>
        <taxon>Metazoa</taxon>
        <taxon>Ecdysozoa</taxon>
        <taxon>Nematoda</taxon>
        <taxon>Chromadorea</taxon>
        <taxon>Rhabditida</taxon>
        <taxon>Tylenchina</taxon>
        <taxon>Panagrolaimomorpha</taxon>
        <taxon>Strongyloidoidea</taxon>
        <taxon>Alloionematidae</taxon>
        <taxon>Rhabditophanes</taxon>
    </lineage>
</organism>
<name>A0AC35U4E2_9BILA</name>
<evidence type="ECO:0000313" key="2">
    <source>
        <dbReference type="WBParaSite" id="RSKR_0000782000.1"/>
    </source>
</evidence>
<protein>
    <submittedName>
        <fullName evidence="2">TauD domain-containing protein</fullName>
    </submittedName>
</protein>
<dbReference type="Proteomes" id="UP000095286">
    <property type="component" value="Unplaced"/>
</dbReference>
<evidence type="ECO:0000313" key="1">
    <source>
        <dbReference type="Proteomes" id="UP000095286"/>
    </source>
</evidence>
<reference evidence="2" key="1">
    <citation type="submission" date="2016-11" db="UniProtKB">
        <authorList>
            <consortium name="WormBaseParasite"/>
        </authorList>
    </citation>
    <scope>IDENTIFICATION</scope>
    <source>
        <strain evidence="2">KR3021</strain>
    </source>
</reference>
<sequence length="421" mass="49431">MQNSRLINCCRPICSIENNLGRRLVKVNFRKDKKIGLYPYVWLRDCSHDPKTYTISPAMTARNLAMKTFDVNVEPEKVWVDEEANALKIKWPGNLTSTYCSDWLKMRNLNDQVQREWRKSVYLENTKPWNKEEIANRQIRFDHTDVMTNDKTLHDFLETVCYDGIAILTNGPKNDNKVAEKLSDRFGFLHRTHFGNVFEVAVKMDASNMAYASDSELPFHTDFTSLQFPPQLQMLHMLHRAKEGGLSLFVDGFNIANIMKAEYPDHYNILTKYQMEFIEEGYDVHEINGKKDNKFDYNMMARHRIIQEDQNGKVVKIQFGNAMRSFFYDVTDVEEVQKIYNAMKLFTQLCYDDRNIFDIQLESGDTVLWANTRLLHTRTAFTSYPEIPRTIIGCYYEWNIIKSKVRMLRNKLKLGKAQPVI</sequence>